<evidence type="ECO:0000313" key="11">
    <source>
        <dbReference type="EMBL" id="EDQ86401.1"/>
    </source>
</evidence>
<feature type="transmembrane region" description="Helical" evidence="8">
    <location>
        <begin position="730"/>
        <end position="754"/>
    </location>
</feature>
<evidence type="ECO:0000256" key="1">
    <source>
        <dbReference type="ARBA" id="ARBA00004191"/>
    </source>
</evidence>
<feature type="domain" description="Protein kinase" evidence="10">
    <location>
        <begin position="801"/>
        <end position="1006"/>
    </location>
</feature>
<dbReference type="InterPro" id="IPR008266">
    <property type="entry name" value="Tyr_kinase_AS"/>
</dbReference>
<sequence length="1006" mass="108644">MVMVMMRWVVCGLVVVLAPVVVHATGAEDEPPTFAGNVSELTTLAANGTSAPTEEAVSYTGTVGCRLTVPAEVTRVVGDIILLSCDVLTAADLNVFDQLVENNSALTRVDGLEGLANIGGIFNFYNNAALTNVDGIGSLASVGGSLFFYYNEALASVDGFGSLASVGGDLDFFNNSALASVDGLENLTSIAGLLRLANNDVLTRVDGFGKLTSVGDHFIVYYNGALANDIGLRSLASVGGELHFQHNKVLTNVDGLENLASVGGQLFFHYNSALTNVDALGSLTSVGGNLIFYYNSALTNLDGLRRLTSVGEGLFIHYNFALTNVDGLGRLASVGDGLFFHNNSALANVDGLGSLTSVGNQLEFYDNSALTNIDGLVRLTNIGGHLELYDNDALTSIAAFGSLTNVNYSRLVFLDCQQLYGLDLLSPAFWHVELECRIGPSELTKSFFPQFSQLNYLRYSFANAKQSALTSIPYDAWWRSMNTNELKRPGLVIVTPHIQCDGNQSDDALIMIKCSCYNPPYRGAPFCPKPAQNVACPASGSVLSIVQVCNGVDDCSNGEDEASCYGILKLRSISDNLPYIPELDCINQVELRIQRGVIQSTVPQGVGNHSCFSWHGVMRNWDAAELHFALSSARVLVPERPKPWVVMAVTLRSTSNLSIDVPLRVGYQLVQGSLFGLTGSSAMLGEDTPLPSLTEFDAQYAAQVDSVVATTTIAASTSELTESSTNDSSVVMIVAVAVSVSLLAIITLIAYTLLPGTRRRIERTAMEREILALMHQARAEFTSAYPQLRFVPLELLDSDAIDVEQVIGHGHFSNVYQGSLLDGEQKPRRVAIKECDGDKTMLSAWLREILLLHSLCNQPNIIGLHGVLLRTAEQSTLSAVLEWAPHGNLRDFVQRHPLSEAQLHQALYQTATALACLAKLEIVHRDVAARNVLVMAAGPAFACKLGDFGLSRVMPSSKYYRSVADSEMPFRYDVLNSREPCQQPRSVLMCHDVLFIFVTCTQMDGT</sequence>
<dbReference type="SUPFAM" id="SSF57424">
    <property type="entry name" value="LDL receptor-like module"/>
    <property type="match status" value="1"/>
</dbReference>
<keyword evidence="8" id="KW-0812">Transmembrane</keyword>
<dbReference type="GO" id="GO:0004713">
    <property type="term" value="F:protein tyrosine kinase activity"/>
    <property type="evidence" value="ECO:0007669"/>
    <property type="project" value="InterPro"/>
</dbReference>
<evidence type="ECO:0000256" key="8">
    <source>
        <dbReference type="SAM" id="Phobius"/>
    </source>
</evidence>
<dbReference type="SUPFAM" id="SSF52058">
    <property type="entry name" value="L domain-like"/>
    <property type="match status" value="4"/>
</dbReference>
<dbReference type="PROSITE" id="PS50011">
    <property type="entry name" value="PROTEIN_KINASE_DOM"/>
    <property type="match status" value="1"/>
</dbReference>
<evidence type="ECO:0000256" key="5">
    <source>
        <dbReference type="ARBA" id="ARBA00023157"/>
    </source>
</evidence>
<dbReference type="PROSITE" id="PS00109">
    <property type="entry name" value="PROTEIN_KINASE_TYR"/>
    <property type="match status" value="1"/>
</dbReference>
<evidence type="ECO:0000313" key="12">
    <source>
        <dbReference type="Proteomes" id="UP000001357"/>
    </source>
</evidence>
<keyword evidence="6" id="KW-0325">Glycoprotein</keyword>
<dbReference type="Gene3D" id="4.10.400.10">
    <property type="entry name" value="Low-density Lipoprotein Receptor"/>
    <property type="match status" value="1"/>
</dbReference>
<name>A9V7M5_MONBE</name>
<keyword evidence="3" id="KW-0964">Secreted</keyword>
<dbReference type="InterPro" id="IPR036055">
    <property type="entry name" value="LDL_receptor-like_sf"/>
</dbReference>
<feature type="chain" id="PRO_5002744766" description="Protein kinase domain-containing protein" evidence="9">
    <location>
        <begin position="25"/>
        <end position="1006"/>
    </location>
</feature>
<dbReference type="InterPro" id="IPR017441">
    <property type="entry name" value="Protein_kinase_ATP_BS"/>
</dbReference>
<evidence type="ECO:0000256" key="7">
    <source>
        <dbReference type="PROSITE-ProRule" id="PRU10141"/>
    </source>
</evidence>
<dbReference type="RefSeq" id="XP_001748791.1">
    <property type="nucleotide sequence ID" value="XM_001748739.1"/>
</dbReference>
<dbReference type="InterPro" id="IPR000719">
    <property type="entry name" value="Prot_kinase_dom"/>
</dbReference>
<keyword evidence="8" id="KW-1133">Transmembrane helix</keyword>
<evidence type="ECO:0000256" key="4">
    <source>
        <dbReference type="ARBA" id="ARBA00022729"/>
    </source>
</evidence>
<dbReference type="PANTHER" id="PTHR31018:SF3">
    <property type="entry name" value="RECEPTOR PROTEIN-TYROSINE KINASE"/>
    <property type="match status" value="1"/>
</dbReference>
<dbReference type="InterPro" id="IPR051648">
    <property type="entry name" value="CWI-Assembly_Regulator"/>
</dbReference>
<evidence type="ECO:0000256" key="3">
    <source>
        <dbReference type="ARBA" id="ARBA00022525"/>
    </source>
</evidence>
<dbReference type="InterPro" id="IPR001245">
    <property type="entry name" value="Ser-Thr/Tyr_kinase_cat_dom"/>
</dbReference>
<protein>
    <recommendedName>
        <fullName evidence="10">Protein kinase domain-containing protein</fullName>
    </recommendedName>
</protein>
<dbReference type="GO" id="GO:0005524">
    <property type="term" value="F:ATP binding"/>
    <property type="evidence" value="ECO:0007669"/>
    <property type="project" value="UniProtKB-UniRule"/>
</dbReference>
<dbReference type="CDD" id="cd00112">
    <property type="entry name" value="LDLa"/>
    <property type="match status" value="1"/>
</dbReference>
<dbReference type="STRING" id="81824.A9V7M5"/>
<dbReference type="Proteomes" id="UP000001357">
    <property type="component" value="Unassembled WGS sequence"/>
</dbReference>
<dbReference type="eggNOG" id="KOG1095">
    <property type="taxonomic scope" value="Eukaryota"/>
</dbReference>
<dbReference type="InterPro" id="IPR026906">
    <property type="entry name" value="LRR_5"/>
</dbReference>
<dbReference type="InterPro" id="IPR002172">
    <property type="entry name" value="LDrepeatLR_classA_rpt"/>
</dbReference>
<feature type="binding site" evidence="7">
    <location>
        <position position="833"/>
    </location>
    <ligand>
        <name>ATP</name>
        <dbReference type="ChEBI" id="CHEBI:30616"/>
    </ligand>
</feature>
<dbReference type="Pfam" id="PF13306">
    <property type="entry name" value="LRR_5"/>
    <property type="match status" value="1"/>
</dbReference>
<reference evidence="11 12" key="1">
    <citation type="journal article" date="2008" name="Nature">
        <title>The genome of the choanoflagellate Monosiga brevicollis and the origin of metazoans.</title>
        <authorList>
            <consortium name="JGI Sequencing"/>
            <person name="King N."/>
            <person name="Westbrook M.J."/>
            <person name="Young S.L."/>
            <person name="Kuo A."/>
            <person name="Abedin M."/>
            <person name="Chapman J."/>
            <person name="Fairclough S."/>
            <person name="Hellsten U."/>
            <person name="Isogai Y."/>
            <person name="Letunic I."/>
            <person name="Marr M."/>
            <person name="Pincus D."/>
            <person name="Putnam N."/>
            <person name="Rokas A."/>
            <person name="Wright K.J."/>
            <person name="Zuzow R."/>
            <person name="Dirks W."/>
            <person name="Good M."/>
            <person name="Goodstein D."/>
            <person name="Lemons D."/>
            <person name="Li W."/>
            <person name="Lyons J.B."/>
            <person name="Morris A."/>
            <person name="Nichols S."/>
            <person name="Richter D.J."/>
            <person name="Salamov A."/>
            <person name="Bork P."/>
            <person name="Lim W.A."/>
            <person name="Manning G."/>
            <person name="Miller W.T."/>
            <person name="McGinnis W."/>
            <person name="Shapiro H."/>
            <person name="Tjian R."/>
            <person name="Grigoriev I.V."/>
            <person name="Rokhsar D."/>
        </authorList>
    </citation>
    <scope>NUCLEOTIDE SEQUENCE [LARGE SCALE GENOMIC DNA]</scope>
    <source>
        <strain evidence="12">MX1 / ATCC 50154</strain>
    </source>
</reference>
<dbReference type="EMBL" id="CH991566">
    <property type="protein sequence ID" value="EDQ86401.1"/>
    <property type="molecule type" value="Genomic_DNA"/>
</dbReference>
<dbReference type="KEGG" id="mbr:MONBRDRAFT_28254"/>
<keyword evidence="4 9" id="KW-0732">Signal</keyword>
<dbReference type="SMART" id="SM00219">
    <property type="entry name" value="TyrKc"/>
    <property type="match status" value="1"/>
</dbReference>
<dbReference type="Gene3D" id="3.80.20.20">
    <property type="entry name" value="Receptor L-domain"/>
    <property type="match status" value="1"/>
</dbReference>
<dbReference type="GeneID" id="5894095"/>
<evidence type="ECO:0000256" key="2">
    <source>
        <dbReference type="ARBA" id="ARBA00022512"/>
    </source>
</evidence>
<dbReference type="InterPro" id="IPR032675">
    <property type="entry name" value="LRR_dom_sf"/>
</dbReference>
<dbReference type="Pfam" id="PF07714">
    <property type="entry name" value="PK_Tyr_Ser-Thr"/>
    <property type="match status" value="1"/>
</dbReference>
<dbReference type="SUPFAM" id="SSF56112">
    <property type="entry name" value="Protein kinase-like (PK-like)"/>
    <property type="match status" value="1"/>
</dbReference>
<keyword evidence="8" id="KW-0472">Membrane</keyword>
<dbReference type="InterPro" id="IPR036941">
    <property type="entry name" value="Rcpt_L-dom_sf"/>
</dbReference>
<evidence type="ECO:0000259" key="10">
    <source>
        <dbReference type="PROSITE" id="PS50011"/>
    </source>
</evidence>
<evidence type="ECO:0000256" key="6">
    <source>
        <dbReference type="ARBA" id="ARBA00023180"/>
    </source>
</evidence>
<dbReference type="Gene3D" id="3.80.10.10">
    <property type="entry name" value="Ribonuclease Inhibitor"/>
    <property type="match status" value="1"/>
</dbReference>
<dbReference type="InterPro" id="IPR020635">
    <property type="entry name" value="Tyr_kinase_cat_dom"/>
</dbReference>
<proteinExistence type="predicted"/>
<dbReference type="PROSITE" id="PS50068">
    <property type="entry name" value="LDLRA_2"/>
    <property type="match status" value="1"/>
</dbReference>
<keyword evidence="7" id="KW-0547">Nucleotide-binding</keyword>
<evidence type="ECO:0000256" key="9">
    <source>
        <dbReference type="SAM" id="SignalP"/>
    </source>
</evidence>
<dbReference type="PANTHER" id="PTHR31018">
    <property type="entry name" value="SPORULATION-SPECIFIC PROTEIN-RELATED"/>
    <property type="match status" value="1"/>
</dbReference>
<dbReference type="Gene3D" id="1.10.510.10">
    <property type="entry name" value="Transferase(Phosphotransferase) domain 1"/>
    <property type="match status" value="1"/>
</dbReference>
<dbReference type="PROSITE" id="PS00107">
    <property type="entry name" value="PROTEIN_KINASE_ATP"/>
    <property type="match status" value="1"/>
</dbReference>
<organism evidence="11 12">
    <name type="scientific">Monosiga brevicollis</name>
    <name type="common">Choanoflagellate</name>
    <dbReference type="NCBI Taxonomy" id="81824"/>
    <lineage>
        <taxon>Eukaryota</taxon>
        <taxon>Choanoflagellata</taxon>
        <taxon>Craspedida</taxon>
        <taxon>Salpingoecidae</taxon>
        <taxon>Monosiga</taxon>
    </lineage>
</organism>
<dbReference type="AlphaFoldDB" id="A9V7M5"/>
<feature type="signal peptide" evidence="9">
    <location>
        <begin position="1"/>
        <end position="24"/>
    </location>
</feature>
<accession>A9V7M5</accession>
<dbReference type="SMART" id="SM00192">
    <property type="entry name" value="LDLa"/>
    <property type="match status" value="1"/>
</dbReference>
<gene>
    <name evidence="11" type="ORF">MONBRDRAFT_28254</name>
</gene>
<keyword evidence="5" id="KW-1015">Disulfide bond</keyword>
<keyword evidence="2" id="KW-0134">Cell wall</keyword>
<keyword evidence="12" id="KW-1185">Reference proteome</keyword>
<dbReference type="InterPro" id="IPR011009">
    <property type="entry name" value="Kinase-like_dom_sf"/>
</dbReference>
<keyword evidence="7" id="KW-0067">ATP-binding</keyword>
<comment type="subcellular location">
    <subcellularLocation>
        <location evidence="1">Secreted</location>
        <location evidence="1">Cell wall</location>
    </subcellularLocation>
</comment>
<dbReference type="InParanoid" id="A9V7M5"/>